<dbReference type="GO" id="GO:0140664">
    <property type="term" value="F:ATP-dependent DNA damage sensor activity"/>
    <property type="evidence" value="ECO:0007669"/>
    <property type="project" value="InterPro"/>
</dbReference>
<comment type="caution">
    <text evidence="6">The sequence shown here is derived from an EMBL/GenBank/DDBJ whole genome shotgun (WGS) entry which is preliminary data.</text>
</comment>
<feature type="transmembrane region" description="Helical" evidence="4">
    <location>
        <begin position="337"/>
        <end position="358"/>
    </location>
</feature>
<dbReference type="EMBL" id="JACJJL010000023">
    <property type="protein sequence ID" value="MBM6662524.1"/>
    <property type="molecule type" value="Genomic_DNA"/>
</dbReference>
<dbReference type="GO" id="GO:0005524">
    <property type="term" value="F:ATP binding"/>
    <property type="evidence" value="ECO:0007669"/>
    <property type="project" value="UniProtKB-KW"/>
</dbReference>
<dbReference type="AlphaFoldDB" id="A0A938WNL7"/>
<evidence type="ECO:0000313" key="7">
    <source>
        <dbReference type="Proteomes" id="UP000764045"/>
    </source>
</evidence>
<organism evidence="6 7">
    <name type="scientific">Marseilla massiliensis</name>
    <dbReference type="NCBI Taxonomy" id="1841864"/>
    <lineage>
        <taxon>Bacteria</taxon>
        <taxon>Pseudomonadati</taxon>
        <taxon>Bacteroidota</taxon>
        <taxon>Bacteroidia</taxon>
        <taxon>Bacteroidales</taxon>
        <taxon>Prevotellaceae</taxon>
        <taxon>Marseilla</taxon>
    </lineage>
</organism>
<dbReference type="GO" id="GO:0030983">
    <property type="term" value="F:mismatched DNA binding"/>
    <property type="evidence" value="ECO:0007669"/>
    <property type="project" value="InterPro"/>
</dbReference>
<proteinExistence type="predicted"/>
<dbReference type="InterPro" id="IPR027417">
    <property type="entry name" value="P-loop_NTPase"/>
</dbReference>
<evidence type="ECO:0000256" key="2">
    <source>
        <dbReference type="ARBA" id="ARBA00022840"/>
    </source>
</evidence>
<protein>
    <submittedName>
        <fullName evidence="6">DNA mismatch repair protein MutS</fullName>
    </submittedName>
</protein>
<keyword evidence="4" id="KW-0472">Membrane</keyword>
<feature type="transmembrane region" description="Helical" evidence="4">
    <location>
        <begin position="215"/>
        <end position="240"/>
    </location>
</feature>
<keyword evidence="3" id="KW-0238">DNA-binding</keyword>
<dbReference type="Proteomes" id="UP000764045">
    <property type="component" value="Unassembled WGS sequence"/>
</dbReference>
<evidence type="ECO:0000256" key="4">
    <source>
        <dbReference type="SAM" id="Phobius"/>
    </source>
</evidence>
<accession>A0A938WNL7</accession>
<feature type="transmembrane region" description="Helical" evidence="4">
    <location>
        <begin position="55"/>
        <end position="71"/>
    </location>
</feature>
<dbReference type="InterPro" id="IPR000432">
    <property type="entry name" value="DNA_mismatch_repair_MutS_C"/>
</dbReference>
<dbReference type="PANTHER" id="PTHR11361:SF99">
    <property type="entry name" value="DNA MISMATCH REPAIR PROTEIN"/>
    <property type="match status" value="1"/>
</dbReference>
<feature type="transmembrane region" description="Helical" evidence="4">
    <location>
        <begin position="246"/>
        <end position="264"/>
    </location>
</feature>
<sequence>MTKDDLRSFYTANANALAADISRLKRKNGLFLGTELFTFIAAICSVAAYTVWGGWAWPALAAAMLAAYIVTRRRDVANGRLIEKQESRHEAYCNELKYLQGDFSAFDDGSRYADTKHPFTYDMDIFGPLSLYNRICRTVTSGGADCLARHLSTIDTADPDKAKATADRRRQAISRLAAMEPLRTEFMAHRRHGHIDTPAVKEALNQARNMAIPRFALSPVAAAVAWMAIAGFMATILMAATTDMEAGVPITWGVTQFALVYLVCSKPLRLISKAVNNLHKQLKAYAELTELTATTELREMVMTHDGNGNGAPDAHSARQSFRELQAMLDGLDRRANVLGLIAFDTLLLSDFFLVRRFLGWQRRHMRHTEQWIDAVSELDALVSMATFSYNEPAATTALISSKPGVSLEAKAIWHPFLGEKAVCNDFSIAEKNYYIVTGANMAGKSTFLRSIGVNYILAMNGMPVFAKSMRTTVFNLFCSMRTSDDLSHGISYFNAELLRLKQLISSCKQSEHTLIILDEILKGTNSLDKLNGSRMFLKAISTLPVSGVIATHDLELSKMADEKPQTFHNWCFEIGLADKITYTYKITPGVARNQNATFLLGNIIAEIGNN</sequence>
<dbReference type="RefSeq" id="WP_205110998.1">
    <property type="nucleotide sequence ID" value="NZ_JACJJL010000023.1"/>
</dbReference>
<evidence type="ECO:0000256" key="3">
    <source>
        <dbReference type="ARBA" id="ARBA00023125"/>
    </source>
</evidence>
<dbReference type="GO" id="GO:0005829">
    <property type="term" value="C:cytosol"/>
    <property type="evidence" value="ECO:0007669"/>
    <property type="project" value="TreeGrafter"/>
</dbReference>
<dbReference type="PANTHER" id="PTHR11361">
    <property type="entry name" value="DNA MISMATCH REPAIR PROTEIN MUTS FAMILY MEMBER"/>
    <property type="match status" value="1"/>
</dbReference>
<evidence type="ECO:0000313" key="6">
    <source>
        <dbReference type="EMBL" id="MBM6662524.1"/>
    </source>
</evidence>
<keyword evidence="7" id="KW-1185">Reference proteome</keyword>
<keyword evidence="4" id="KW-1133">Transmembrane helix</keyword>
<dbReference type="SUPFAM" id="SSF52540">
    <property type="entry name" value="P-loop containing nucleoside triphosphate hydrolases"/>
    <property type="match status" value="1"/>
</dbReference>
<keyword evidence="4" id="KW-0812">Transmembrane</keyword>
<gene>
    <name evidence="6" type="ORF">H6B30_12310</name>
</gene>
<feature type="transmembrane region" description="Helical" evidence="4">
    <location>
        <begin position="30"/>
        <end position="49"/>
    </location>
</feature>
<dbReference type="GO" id="GO:0006298">
    <property type="term" value="P:mismatch repair"/>
    <property type="evidence" value="ECO:0007669"/>
    <property type="project" value="InterPro"/>
</dbReference>
<keyword evidence="2" id="KW-0067">ATP-binding</keyword>
<dbReference type="InterPro" id="IPR045076">
    <property type="entry name" value="MutS"/>
</dbReference>
<dbReference type="SMART" id="SM00534">
    <property type="entry name" value="MUTSac"/>
    <property type="match status" value="1"/>
</dbReference>
<feature type="domain" description="DNA mismatch repair proteins mutS family" evidence="5">
    <location>
        <begin position="431"/>
        <end position="606"/>
    </location>
</feature>
<keyword evidence="1" id="KW-0547">Nucleotide-binding</keyword>
<name>A0A938WNL7_9BACT</name>
<dbReference type="Gene3D" id="3.40.50.300">
    <property type="entry name" value="P-loop containing nucleotide triphosphate hydrolases"/>
    <property type="match status" value="1"/>
</dbReference>
<evidence type="ECO:0000259" key="5">
    <source>
        <dbReference type="SMART" id="SM00534"/>
    </source>
</evidence>
<evidence type="ECO:0000256" key="1">
    <source>
        <dbReference type="ARBA" id="ARBA00022741"/>
    </source>
</evidence>
<dbReference type="Pfam" id="PF00488">
    <property type="entry name" value="MutS_V"/>
    <property type="match status" value="1"/>
</dbReference>
<reference evidence="6 7" key="1">
    <citation type="journal article" date="2021" name="Sci. Rep.">
        <title>The distribution of antibiotic resistance genes in chicken gut microbiota commensals.</title>
        <authorList>
            <person name="Juricova H."/>
            <person name="Matiasovicova J."/>
            <person name="Kubasova T."/>
            <person name="Cejkova D."/>
            <person name="Rychlik I."/>
        </authorList>
    </citation>
    <scope>NUCLEOTIDE SEQUENCE [LARGE SCALE GENOMIC DNA]</scope>
    <source>
        <strain evidence="6 7">An819</strain>
    </source>
</reference>